<sequence length="449" mass="49036">MTRATEYPQTKGYSRNTICTALLAAIAVLKIPENAKVTAFQQINVVTPFQTRQSIITQRFSSVGDGAIPPEDPEEGGGGDLDGFLNPKKESDNLKKAREFMSESSLPLSYDEDDETNDEADGIDKVPLDHKSSALVGAFGSSSSSSLFADEASMDAQLAKNPYMQVVSKLSPSEIISKFTATANPRVQEAVRSTILGLIGSLPKMAFETTTITTGQRLASLMFQLQMTGYMFKNAEYRLSLSQSLGINPIDTTHMLSGDPTVQLEDIQEKIMSGKIKGKLKVRMGKKPESDKALPSTDTINDPNEIEVDAAAYMSELRSEVSKLKEELKEHEDAKEEELRKDLLLYIRTLPAQELKELTNTMSQDVLVCMKGLVQAVLAGIGDGKIAPDTVTEQSGEAMAQLCMWQLAVGYNLRELEVREELKNKLTGGMGNASDDENGIDFSQPGILE</sequence>
<dbReference type="AlphaFoldDB" id="A0AAD2G8U1"/>
<dbReference type="Pfam" id="PF05542">
    <property type="entry name" value="DUF760"/>
    <property type="match status" value="2"/>
</dbReference>
<evidence type="ECO:0000256" key="1">
    <source>
        <dbReference type="SAM" id="Coils"/>
    </source>
</evidence>
<organism evidence="3 4">
    <name type="scientific">Cylindrotheca closterium</name>
    <dbReference type="NCBI Taxonomy" id="2856"/>
    <lineage>
        <taxon>Eukaryota</taxon>
        <taxon>Sar</taxon>
        <taxon>Stramenopiles</taxon>
        <taxon>Ochrophyta</taxon>
        <taxon>Bacillariophyta</taxon>
        <taxon>Bacillariophyceae</taxon>
        <taxon>Bacillariophycidae</taxon>
        <taxon>Bacillariales</taxon>
        <taxon>Bacillariaceae</taxon>
        <taxon>Cylindrotheca</taxon>
    </lineage>
</organism>
<feature type="region of interest" description="Disordered" evidence="2">
    <location>
        <begin position="62"/>
        <end position="88"/>
    </location>
</feature>
<evidence type="ECO:0000256" key="2">
    <source>
        <dbReference type="SAM" id="MobiDB-lite"/>
    </source>
</evidence>
<keyword evidence="1" id="KW-0175">Coiled coil</keyword>
<feature type="region of interest" description="Disordered" evidence="2">
    <location>
        <begin position="282"/>
        <end position="301"/>
    </location>
</feature>
<name>A0AAD2G8U1_9STRA</name>
<feature type="coiled-coil region" evidence="1">
    <location>
        <begin position="314"/>
        <end position="341"/>
    </location>
</feature>
<dbReference type="PANTHER" id="PTHR33598:SF4">
    <property type="entry name" value="OS02G0833400 PROTEIN"/>
    <property type="match status" value="1"/>
</dbReference>
<gene>
    <name evidence="3" type="ORF">CYCCA115_LOCUS22065</name>
</gene>
<evidence type="ECO:0000313" key="3">
    <source>
        <dbReference type="EMBL" id="CAJ1966482.1"/>
    </source>
</evidence>
<comment type="caution">
    <text evidence="3">The sequence shown here is derived from an EMBL/GenBank/DDBJ whole genome shotgun (WGS) entry which is preliminary data.</text>
</comment>
<keyword evidence="4" id="KW-1185">Reference proteome</keyword>
<dbReference type="EMBL" id="CAKOGP040002291">
    <property type="protein sequence ID" value="CAJ1966482.1"/>
    <property type="molecule type" value="Genomic_DNA"/>
</dbReference>
<proteinExistence type="predicted"/>
<protein>
    <submittedName>
        <fullName evidence="3">Uncharacterized protein</fullName>
    </submittedName>
</protein>
<feature type="region of interest" description="Disordered" evidence="2">
    <location>
        <begin position="427"/>
        <end position="449"/>
    </location>
</feature>
<evidence type="ECO:0000313" key="4">
    <source>
        <dbReference type="Proteomes" id="UP001295423"/>
    </source>
</evidence>
<dbReference type="InterPro" id="IPR008479">
    <property type="entry name" value="DUF760"/>
</dbReference>
<accession>A0AAD2G8U1</accession>
<dbReference type="Proteomes" id="UP001295423">
    <property type="component" value="Unassembled WGS sequence"/>
</dbReference>
<reference evidence="3" key="1">
    <citation type="submission" date="2023-08" db="EMBL/GenBank/DDBJ databases">
        <authorList>
            <person name="Audoor S."/>
            <person name="Bilcke G."/>
        </authorList>
    </citation>
    <scope>NUCLEOTIDE SEQUENCE</scope>
</reference>
<dbReference type="PANTHER" id="PTHR33598">
    <property type="entry name" value="OS02G0833400 PROTEIN"/>
    <property type="match status" value="1"/>
</dbReference>